<dbReference type="AlphaFoldDB" id="A0A8T2S1C8"/>
<dbReference type="PROSITE" id="PS51222">
    <property type="entry name" value="DCD"/>
    <property type="match status" value="1"/>
</dbReference>
<dbReference type="CDD" id="cd05402">
    <property type="entry name" value="NT_PAP_TUTase"/>
    <property type="match status" value="1"/>
</dbReference>
<gene>
    <name evidence="3" type="ORF">KP509_23G036600</name>
</gene>
<dbReference type="InterPro" id="IPR043519">
    <property type="entry name" value="NT_sf"/>
</dbReference>
<evidence type="ECO:0000313" key="3">
    <source>
        <dbReference type="EMBL" id="KAH7301655.1"/>
    </source>
</evidence>
<protein>
    <recommendedName>
        <fullName evidence="2">DCD domain-containing protein</fullName>
    </recommendedName>
</protein>
<dbReference type="Pfam" id="PF10539">
    <property type="entry name" value="Dev_Cell_Death"/>
    <property type="match status" value="1"/>
</dbReference>
<feature type="compositionally biased region" description="Basic and acidic residues" evidence="1">
    <location>
        <begin position="185"/>
        <end position="199"/>
    </location>
</feature>
<dbReference type="SUPFAM" id="SSF81631">
    <property type="entry name" value="PAP/OAS1 substrate-binding domain"/>
    <property type="match status" value="1"/>
</dbReference>
<feature type="domain" description="DCD" evidence="2">
    <location>
        <begin position="25"/>
        <end position="162"/>
    </location>
</feature>
<dbReference type="InterPro" id="IPR013989">
    <property type="entry name" value="Dev_and_cell_death_domain"/>
</dbReference>
<keyword evidence="4" id="KW-1185">Reference proteome</keyword>
<dbReference type="Gene3D" id="3.30.460.10">
    <property type="entry name" value="Beta Polymerase, domain 2"/>
    <property type="match status" value="1"/>
</dbReference>
<dbReference type="OrthoDB" id="273917at2759"/>
<accession>A0A8T2S1C8</accession>
<sequence length="928" mass="103873">MGAPRKQHCVRNHSDCDWRDSTTHKDIAGHIFFYRISAVSDLERLIFGLPAKYLETVRQIKKGMPLFLFNYSNRLMFGGFEAATNGGYNLDPYAWENTGKRRYPVSRYPAQVGVCIVRELFKEGLSLGEATFGPIMEYIDGRKFRLDLNAWQVKQLLECFRALPSLEWDLVLDRNVIKHHKHKNSSREPESPRSAHESESDYCSDCSSRASSGEEYTSHETFINKPDYHHVDEVATLLSERLNHTDISESLTYSLLDVRAPLEDQIHGPCYKGFDSIGKEQLHGGNHCTTSDFEDRIILQFPKTYTAINVKSDSGTANAIDHRIVVDGEYSSTLPVQTFKAHLDNEKVLAASCTMQCPETESTAYIDHSVVKWENRKRSSLENCRKQISNQQIVNSGRHFRQEMSTGIHKARVRPPKRKPSISYFMEDPDQVREQVQQVTMGSSILISASEPHAHLLMQMCDRVDEPCQNVEMSNDIQKVLDRSEGFLQGGHAQIFPMSAIIRPPPLPQQALLKVDADAIHHEILKFTRSTRPSSEVQCHVEAAIDCVRKGVKEVWPGADVEVFGSFATGLCLQHSDVDLAIIDPPRLSSEDLSIAQVSPSLIRELAAGLRQYEWCESINPLETASMPVLKCLCRPFASLLSTNPAIAVDITIGGSRNSARSTDGFAEEFISCHTGGAARDYVLKKILDLTALAPLVLLLKCFLHHKGLSNVYSGGLGSFSLTLLVAFFLEKVDTERYMNSRTSNFPSSVMSTSFSCFSEFSDDLYCLSSHSGNGVNPNMSGDSSLGKFYVRRAFHTVGSVLSYWDQTDPKLGPLLLGFLKTFGFLRDLSREKIVLQGIDGSPGGFFSRDDRHVALWIDDPLRPGVNVGAGSFRMVHVQAAFQQMYEVLTRSPSQHTPLQCRDEGCEDLSVMRQLPYLGQLVDAGSFH</sequence>
<dbReference type="GO" id="GO:0003729">
    <property type="term" value="F:mRNA binding"/>
    <property type="evidence" value="ECO:0007669"/>
    <property type="project" value="TreeGrafter"/>
</dbReference>
<dbReference type="GO" id="GO:0005730">
    <property type="term" value="C:nucleolus"/>
    <property type="evidence" value="ECO:0007669"/>
    <property type="project" value="TreeGrafter"/>
</dbReference>
<dbReference type="Pfam" id="PF22600">
    <property type="entry name" value="MTPAP-like_central"/>
    <property type="match status" value="1"/>
</dbReference>
<proteinExistence type="predicted"/>
<feature type="region of interest" description="Disordered" evidence="1">
    <location>
        <begin position="179"/>
        <end position="201"/>
    </location>
</feature>
<dbReference type="PANTHER" id="PTHR23092">
    <property type="entry name" value="POLY(A) RNA POLYMERASE"/>
    <property type="match status" value="1"/>
</dbReference>
<dbReference type="PANTHER" id="PTHR23092:SF48">
    <property type="entry name" value="NUCLEOTIDYLTRANSFERASE FAMILY PROTEIN"/>
    <property type="match status" value="1"/>
</dbReference>
<organism evidence="3 4">
    <name type="scientific">Ceratopteris richardii</name>
    <name type="common">Triangle waterfern</name>
    <dbReference type="NCBI Taxonomy" id="49495"/>
    <lineage>
        <taxon>Eukaryota</taxon>
        <taxon>Viridiplantae</taxon>
        <taxon>Streptophyta</taxon>
        <taxon>Embryophyta</taxon>
        <taxon>Tracheophyta</taxon>
        <taxon>Polypodiopsida</taxon>
        <taxon>Polypodiidae</taxon>
        <taxon>Polypodiales</taxon>
        <taxon>Pteridineae</taxon>
        <taxon>Pteridaceae</taxon>
        <taxon>Parkerioideae</taxon>
        <taxon>Ceratopteris</taxon>
    </lineage>
</organism>
<evidence type="ECO:0000259" key="2">
    <source>
        <dbReference type="PROSITE" id="PS51222"/>
    </source>
</evidence>
<comment type="caution">
    <text evidence="3">The sequence shown here is derived from an EMBL/GenBank/DDBJ whole genome shotgun (WGS) entry which is preliminary data.</text>
</comment>
<dbReference type="InterPro" id="IPR054708">
    <property type="entry name" value="MTPAP-like_central"/>
</dbReference>
<dbReference type="SUPFAM" id="SSF81301">
    <property type="entry name" value="Nucleotidyltransferase"/>
    <property type="match status" value="1"/>
</dbReference>
<evidence type="ECO:0000256" key="1">
    <source>
        <dbReference type="SAM" id="MobiDB-lite"/>
    </source>
</evidence>
<dbReference type="GO" id="GO:0043634">
    <property type="term" value="P:polyadenylation-dependent ncRNA catabolic process"/>
    <property type="evidence" value="ECO:0007669"/>
    <property type="project" value="TreeGrafter"/>
</dbReference>
<dbReference type="InterPro" id="IPR045862">
    <property type="entry name" value="Trf4-like"/>
</dbReference>
<dbReference type="EMBL" id="CM035428">
    <property type="protein sequence ID" value="KAH7301655.1"/>
    <property type="molecule type" value="Genomic_DNA"/>
</dbReference>
<dbReference type="Proteomes" id="UP000825935">
    <property type="component" value="Chromosome 23"/>
</dbReference>
<dbReference type="Gene3D" id="1.10.1410.10">
    <property type="match status" value="2"/>
</dbReference>
<reference evidence="3 4" key="1">
    <citation type="submission" date="2021-08" db="EMBL/GenBank/DDBJ databases">
        <title>WGS assembly of Ceratopteris richardii.</title>
        <authorList>
            <person name="Marchant D.B."/>
            <person name="Chen G."/>
            <person name="Jenkins J."/>
            <person name="Shu S."/>
            <person name="Leebens-Mack J."/>
            <person name="Grimwood J."/>
            <person name="Schmutz J."/>
            <person name="Soltis P."/>
            <person name="Soltis D."/>
            <person name="Chen Z.-H."/>
        </authorList>
    </citation>
    <scope>NUCLEOTIDE SEQUENCE [LARGE SCALE GENOMIC DNA]</scope>
    <source>
        <strain evidence="3">Whitten #5841</strain>
        <tissue evidence="3">Leaf</tissue>
    </source>
</reference>
<name>A0A8T2S1C8_CERRI</name>
<dbReference type="SMART" id="SM00767">
    <property type="entry name" value="DCD"/>
    <property type="match status" value="1"/>
</dbReference>
<dbReference type="GO" id="GO:0031499">
    <property type="term" value="C:TRAMP complex"/>
    <property type="evidence" value="ECO:0007669"/>
    <property type="project" value="TreeGrafter"/>
</dbReference>
<dbReference type="GO" id="GO:1990817">
    <property type="term" value="F:poly(A) RNA polymerase activity"/>
    <property type="evidence" value="ECO:0007669"/>
    <property type="project" value="InterPro"/>
</dbReference>
<dbReference type="GO" id="GO:0031123">
    <property type="term" value="P:RNA 3'-end processing"/>
    <property type="evidence" value="ECO:0007669"/>
    <property type="project" value="TreeGrafter"/>
</dbReference>
<evidence type="ECO:0000313" key="4">
    <source>
        <dbReference type="Proteomes" id="UP000825935"/>
    </source>
</evidence>